<dbReference type="GO" id="GO:0008270">
    <property type="term" value="F:zinc ion binding"/>
    <property type="evidence" value="ECO:0007669"/>
    <property type="project" value="UniProtKB-KW"/>
</dbReference>
<keyword evidence="1" id="KW-0479">Metal-binding</keyword>
<dbReference type="EMBL" id="KQ030721">
    <property type="protein sequence ID" value="KJZ69384.1"/>
    <property type="molecule type" value="Genomic_DNA"/>
</dbReference>
<protein>
    <recommendedName>
        <fullName evidence="6">MYND-type domain-containing protein</fullName>
    </recommendedName>
</protein>
<dbReference type="Gene3D" id="3.10.290.30">
    <property type="entry name" value="MM3350-like"/>
    <property type="match status" value="1"/>
</dbReference>
<dbReference type="Gene3D" id="6.10.140.2220">
    <property type="match status" value="1"/>
</dbReference>
<keyword evidence="2 4" id="KW-0863">Zinc-finger</keyword>
<feature type="compositionally biased region" description="Basic and acidic residues" evidence="5">
    <location>
        <begin position="259"/>
        <end position="268"/>
    </location>
</feature>
<evidence type="ECO:0000256" key="1">
    <source>
        <dbReference type="ARBA" id="ARBA00022723"/>
    </source>
</evidence>
<dbReference type="InterPro" id="IPR002893">
    <property type="entry name" value="Znf_MYND"/>
</dbReference>
<dbReference type="OrthoDB" id="4913826at2759"/>
<organism evidence="7 8">
    <name type="scientific">Hirsutella minnesotensis 3608</name>
    <dbReference type="NCBI Taxonomy" id="1043627"/>
    <lineage>
        <taxon>Eukaryota</taxon>
        <taxon>Fungi</taxon>
        <taxon>Dikarya</taxon>
        <taxon>Ascomycota</taxon>
        <taxon>Pezizomycotina</taxon>
        <taxon>Sordariomycetes</taxon>
        <taxon>Hypocreomycetidae</taxon>
        <taxon>Hypocreales</taxon>
        <taxon>Ophiocordycipitaceae</taxon>
        <taxon>Hirsutella</taxon>
    </lineage>
</organism>
<sequence>MASMDKCGNAACTTSSASPSDSNSLRLCSRCRQAAYCSPDCQSAAWSSHKEACVRPNYIIKFHLAPEHITNPPVTRTLSCPAHAVFYMLHLALQTAFGWATTHSFDFAVVNPDYREPDDIMEIISRRNAMGPTGDQLPPASAPRQYLFRVIDPAKQAMFSGIDRMHEPMRRHPNTPEKKADKYKLFELFDDVRFRNRQIVYTYDFGDNWEHYLTIAGRADPTLDFICLDGSGHYVAEDSGSARGWEDVKAAYRNQSPTKEQRERRQWFERQASNPDPRGLVGDRVNAWDRDKINRDLKTDTMLARFQMMGDASAAYQDRASAASRSER</sequence>
<evidence type="ECO:0000256" key="2">
    <source>
        <dbReference type="ARBA" id="ARBA00022771"/>
    </source>
</evidence>
<keyword evidence="8" id="KW-1185">Reference proteome</keyword>
<dbReference type="AlphaFoldDB" id="A0A0F8A1F5"/>
<evidence type="ECO:0000259" key="6">
    <source>
        <dbReference type="PROSITE" id="PS50865"/>
    </source>
</evidence>
<dbReference type="PANTHER" id="PTHR41878:SF1">
    <property type="entry name" value="TNPR PROTEIN"/>
    <property type="match status" value="1"/>
</dbReference>
<evidence type="ECO:0000256" key="5">
    <source>
        <dbReference type="SAM" id="MobiDB-lite"/>
    </source>
</evidence>
<dbReference type="InterPro" id="IPR024047">
    <property type="entry name" value="MM3350-like_sf"/>
</dbReference>
<accession>A0A0F8A1F5</accession>
<evidence type="ECO:0000313" key="7">
    <source>
        <dbReference type="EMBL" id="KJZ69384.1"/>
    </source>
</evidence>
<evidence type="ECO:0000313" key="8">
    <source>
        <dbReference type="Proteomes" id="UP000054481"/>
    </source>
</evidence>
<feature type="region of interest" description="Disordered" evidence="5">
    <location>
        <begin position="254"/>
        <end position="283"/>
    </location>
</feature>
<feature type="domain" description="MYND-type" evidence="6">
    <location>
        <begin position="9"/>
        <end position="53"/>
    </location>
</feature>
<dbReference type="InterPro" id="IPR012912">
    <property type="entry name" value="Plasmid_pRiA4b_Orf3-like"/>
</dbReference>
<reference evidence="7 8" key="1">
    <citation type="journal article" date="2014" name="Genome Biol. Evol.">
        <title>Comparative genomics and transcriptomics analyses reveal divergent lifestyle features of nematode endoparasitic fungus Hirsutella minnesotensis.</title>
        <authorList>
            <person name="Lai Y."/>
            <person name="Liu K."/>
            <person name="Zhang X."/>
            <person name="Zhang X."/>
            <person name="Li K."/>
            <person name="Wang N."/>
            <person name="Shu C."/>
            <person name="Wu Y."/>
            <person name="Wang C."/>
            <person name="Bushley K.E."/>
            <person name="Xiang M."/>
            <person name="Liu X."/>
        </authorList>
    </citation>
    <scope>NUCLEOTIDE SEQUENCE [LARGE SCALE GENOMIC DNA]</scope>
    <source>
        <strain evidence="7 8">3608</strain>
    </source>
</reference>
<proteinExistence type="predicted"/>
<name>A0A0F8A1F5_9HYPO</name>
<keyword evidence="3" id="KW-0862">Zinc</keyword>
<evidence type="ECO:0000256" key="4">
    <source>
        <dbReference type="PROSITE-ProRule" id="PRU00134"/>
    </source>
</evidence>
<gene>
    <name evidence="7" type="ORF">HIM_11223</name>
</gene>
<evidence type="ECO:0000256" key="3">
    <source>
        <dbReference type="ARBA" id="ARBA00022833"/>
    </source>
</evidence>
<dbReference type="PROSITE" id="PS50865">
    <property type="entry name" value="ZF_MYND_2"/>
    <property type="match status" value="1"/>
</dbReference>
<dbReference type="SUPFAM" id="SSF144232">
    <property type="entry name" value="HIT/MYND zinc finger-like"/>
    <property type="match status" value="1"/>
</dbReference>
<dbReference type="SUPFAM" id="SSF159941">
    <property type="entry name" value="MM3350-like"/>
    <property type="match status" value="1"/>
</dbReference>
<dbReference type="PANTHER" id="PTHR41878">
    <property type="entry name" value="LEXA REPRESSOR-RELATED"/>
    <property type="match status" value="1"/>
</dbReference>
<dbReference type="Proteomes" id="UP000054481">
    <property type="component" value="Unassembled WGS sequence"/>
</dbReference>
<dbReference type="Pfam" id="PF01753">
    <property type="entry name" value="zf-MYND"/>
    <property type="match status" value="1"/>
</dbReference>
<dbReference type="Pfam" id="PF07929">
    <property type="entry name" value="PRiA4_ORF3"/>
    <property type="match status" value="1"/>
</dbReference>